<evidence type="ECO:0000259" key="4">
    <source>
        <dbReference type="PROSITE" id="PS50127"/>
    </source>
</evidence>
<gene>
    <name evidence="5" type="ORF">WMSIL1_LOCUS14752</name>
</gene>
<dbReference type="PROSITE" id="PS50127">
    <property type="entry name" value="UBC_2"/>
    <property type="match status" value="1"/>
</dbReference>
<proteinExistence type="predicted"/>
<dbReference type="AlphaFoldDB" id="A0A564ZEQ6"/>
<dbReference type="InterPro" id="IPR016135">
    <property type="entry name" value="UBQ-conjugating_enzyme/RWD"/>
</dbReference>
<dbReference type="Gene3D" id="3.10.110.10">
    <property type="entry name" value="Ubiquitin Conjugating Enzyme"/>
    <property type="match status" value="1"/>
</dbReference>
<name>A0A564ZEQ6_HYMDI</name>
<sequence>MPPSFAIFSKGICNRRTLNLVSLYDLKDPEIEQLKSLLTGTPIEQGSRRRCRRKAFFTVNSHLKLADFYVIIFIQIPLMRRFTLQSNLKTFLLPLNIVLLILNRRTLPQHDLLSTFDSYNAPFTIAMMAAPSTKQRSFLKDLQELYRKIDKSTDGQAVVESLDDRSVRVSLHPKTGLNAHATFYVTISCPPEYPALVPNVTFETPIYHPNISYICGTICLSIFNEWNVCYTLLDIVKALLYLIGHPNYEYEHDESAVPTKTARLLAGLTVDGQRYAPNESWCEWALANNCLPTEGEEDDNYCWTPPKTDVAEALSLESSSPNHNQEDPVQYISEVRSSISSETISSFAKIREALDEIADISRSMYERNIYETQRAFHRILLLQPTYGKEEMEHKTVYYYAEVLPFTDHFSEFGPSYFDLFRGTVCYDAQVCLWAKLDHRGKNGILSGLFFLEKRPRNEDFTCFLDQDGSSSDGIGDLFNSNGNTSNDFSDTDTTNAPDFEFESDIEEGDDQLEIQASSSLVSDKIEHENQENDQDLDEKDISEVSTLITFESGEIENFIYPQIRRCKVCCMYEDVTQHVVNVRLYTVWSWSFRQTRWPFQFAPQQTVELTTEGVNVPPWRASAGQLLHDVCRVCSNCPEAKTIVLLDPLSLSPFSPILNLMQRSNKPKPYLTGILWMTPFQALSPLFRVPLPKNRSILDSSETYDPVEVEDPAKAINYPSTLFLRFLALDAYFTNLVSWLSRAEVYSSTGPSRISPLFTTDPMAARVLQIFSFGCGQAPLAGLWPLWISRHCMRFILRLPQMTDTLLHRMGLNKQDSDSLYFFPFSDLDEI</sequence>
<dbReference type="Proteomes" id="UP000321570">
    <property type="component" value="Unassembled WGS sequence"/>
</dbReference>
<protein>
    <recommendedName>
        <fullName evidence="4">UBC core domain-containing protein</fullName>
    </recommendedName>
</protein>
<evidence type="ECO:0000256" key="3">
    <source>
        <dbReference type="PROSITE-ProRule" id="PRU10133"/>
    </source>
</evidence>
<evidence type="ECO:0000256" key="2">
    <source>
        <dbReference type="ARBA" id="ARBA00022786"/>
    </source>
</evidence>
<feature type="domain" description="UBC core" evidence="4">
    <location>
        <begin position="133"/>
        <end position="288"/>
    </location>
</feature>
<dbReference type="CDD" id="cd23794">
    <property type="entry name" value="UBCc_UBE2F_UBE2M"/>
    <property type="match status" value="1"/>
</dbReference>
<dbReference type="PANTHER" id="PTHR24067">
    <property type="entry name" value="UBIQUITIN-CONJUGATING ENZYME E2"/>
    <property type="match status" value="1"/>
</dbReference>
<dbReference type="SMART" id="SM00212">
    <property type="entry name" value="UBCc"/>
    <property type="match status" value="1"/>
</dbReference>
<evidence type="ECO:0000256" key="1">
    <source>
        <dbReference type="ARBA" id="ARBA00022679"/>
    </source>
</evidence>
<reference evidence="5 6" key="1">
    <citation type="submission" date="2019-07" db="EMBL/GenBank/DDBJ databases">
        <authorList>
            <person name="Jastrzebski P J."/>
            <person name="Paukszto L."/>
            <person name="Jastrzebski P J."/>
        </authorList>
    </citation>
    <scope>NUCLEOTIDE SEQUENCE [LARGE SCALE GENOMIC DNA]</scope>
    <source>
        <strain evidence="5 6">WMS-il1</strain>
    </source>
</reference>
<dbReference type="PROSITE" id="PS00183">
    <property type="entry name" value="UBC_1"/>
    <property type="match status" value="1"/>
</dbReference>
<organism evidence="5 6">
    <name type="scientific">Hymenolepis diminuta</name>
    <name type="common">Rat tapeworm</name>
    <dbReference type="NCBI Taxonomy" id="6216"/>
    <lineage>
        <taxon>Eukaryota</taxon>
        <taxon>Metazoa</taxon>
        <taxon>Spiralia</taxon>
        <taxon>Lophotrochozoa</taxon>
        <taxon>Platyhelminthes</taxon>
        <taxon>Cestoda</taxon>
        <taxon>Eucestoda</taxon>
        <taxon>Cyclophyllidea</taxon>
        <taxon>Hymenolepididae</taxon>
        <taxon>Hymenolepis</taxon>
    </lineage>
</organism>
<dbReference type="InterPro" id="IPR000608">
    <property type="entry name" value="UBC"/>
</dbReference>
<evidence type="ECO:0000313" key="6">
    <source>
        <dbReference type="Proteomes" id="UP000321570"/>
    </source>
</evidence>
<dbReference type="GO" id="GO:0016740">
    <property type="term" value="F:transferase activity"/>
    <property type="evidence" value="ECO:0007669"/>
    <property type="project" value="UniProtKB-KW"/>
</dbReference>
<feature type="active site" description="Glycyl thioester intermediate" evidence="3">
    <location>
        <position position="219"/>
    </location>
</feature>
<keyword evidence="6" id="KW-1185">Reference proteome</keyword>
<dbReference type="EMBL" id="CABIJS010000715">
    <property type="protein sequence ID" value="VUZ57284.1"/>
    <property type="molecule type" value="Genomic_DNA"/>
</dbReference>
<keyword evidence="1" id="KW-0808">Transferase</keyword>
<dbReference type="SUPFAM" id="SSF54495">
    <property type="entry name" value="UBC-like"/>
    <property type="match status" value="1"/>
</dbReference>
<evidence type="ECO:0000313" key="5">
    <source>
        <dbReference type="EMBL" id="VUZ57284.1"/>
    </source>
</evidence>
<accession>A0A564ZEQ6</accession>
<dbReference type="InterPro" id="IPR050113">
    <property type="entry name" value="Ub_conjugating_enzyme"/>
</dbReference>
<dbReference type="InterPro" id="IPR023313">
    <property type="entry name" value="UBQ-conjugating_AS"/>
</dbReference>
<keyword evidence="2" id="KW-0833">Ubl conjugation pathway</keyword>
<dbReference type="Pfam" id="PF00179">
    <property type="entry name" value="UQ_con"/>
    <property type="match status" value="1"/>
</dbReference>